<comment type="caution">
    <text evidence="1">The sequence shown here is derived from an EMBL/GenBank/DDBJ whole genome shotgun (WGS) entry which is preliminary data.</text>
</comment>
<dbReference type="PANTHER" id="PTHR31901:SF9">
    <property type="entry name" value="GH3 DOMAIN-CONTAINING PROTEIN"/>
    <property type="match status" value="1"/>
</dbReference>
<dbReference type="PANTHER" id="PTHR31901">
    <property type="entry name" value="GH3 DOMAIN-CONTAINING PROTEIN"/>
    <property type="match status" value="1"/>
</dbReference>
<accession>A0A9P7E9A9</accession>
<evidence type="ECO:0000313" key="2">
    <source>
        <dbReference type="Proteomes" id="UP000807769"/>
    </source>
</evidence>
<dbReference type="Proteomes" id="UP000807769">
    <property type="component" value="Unassembled WGS sequence"/>
</dbReference>
<dbReference type="GO" id="GO:0005737">
    <property type="term" value="C:cytoplasm"/>
    <property type="evidence" value="ECO:0007669"/>
    <property type="project" value="TreeGrafter"/>
</dbReference>
<dbReference type="Pfam" id="PF03321">
    <property type="entry name" value="GH3"/>
    <property type="match status" value="1"/>
</dbReference>
<sequence length="431" mass="48952">MSRPDMDLLNSLSTELSQRLEELMDQALLSFIQPNPASQFAQHAPELEKFREAIAQRNSNDDAEFLRSFREFIPTTNYDPYRPYIAKFFATHCNESDVKNLFTLGLPYCLAVSSLTSGKSAKTFPIYRPSPHMSHHPLYLSLPHSEGSALSPSSLGLWRALNMYYEGDRSSKMLPVCSVTVEFLRIQMDWHVKHDKDIIYLWVPAKPDPYAISLVKSYRAFFILNTLFALADSRVTTIRFLFASVFINFLQYIEDEWPPLIDCIEKGIISDMENMDHVRESLEKHFTPNPLRAAELREIGPPGIQGWAVRVWHDSTKLIRITRDPAAASVPKARQLWKVYYSTDGQRRKVTHVLGRSVTMQSPCYGSSECCISIPHFNGDPNTDFKVVPVDGVTEYLDVHSNESSERVLSAIRTVHCIPALSAHLCCSGSL</sequence>
<protein>
    <submittedName>
        <fullName evidence="1">Uncharacterized protein</fullName>
    </submittedName>
</protein>
<dbReference type="OrthoDB" id="10004661at2759"/>
<dbReference type="GO" id="GO:0016881">
    <property type="term" value="F:acid-amino acid ligase activity"/>
    <property type="evidence" value="ECO:0007669"/>
    <property type="project" value="TreeGrafter"/>
</dbReference>
<reference evidence="1" key="1">
    <citation type="journal article" date="2020" name="New Phytol.">
        <title>Comparative genomics reveals dynamic genome evolution in host specialist ectomycorrhizal fungi.</title>
        <authorList>
            <person name="Lofgren L.A."/>
            <person name="Nguyen N.H."/>
            <person name="Vilgalys R."/>
            <person name="Ruytinx J."/>
            <person name="Liao H.L."/>
            <person name="Branco S."/>
            <person name="Kuo A."/>
            <person name="LaButti K."/>
            <person name="Lipzen A."/>
            <person name="Andreopoulos W."/>
            <person name="Pangilinan J."/>
            <person name="Riley R."/>
            <person name="Hundley H."/>
            <person name="Na H."/>
            <person name="Barry K."/>
            <person name="Grigoriev I.V."/>
            <person name="Stajich J.E."/>
            <person name="Kennedy P.G."/>
        </authorList>
    </citation>
    <scope>NUCLEOTIDE SEQUENCE</scope>
    <source>
        <strain evidence="1">MN1</strain>
    </source>
</reference>
<dbReference type="InterPro" id="IPR004993">
    <property type="entry name" value="GH3"/>
</dbReference>
<name>A0A9P7E9A9_9AGAM</name>
<proteinExistence type="predicted"/>
<organism evidence="1 2">
    <name type="scientific">Suillus subaureus</name>
    <dbReference type="NCBI Taxonomy" id="48587"/>
    <lineage>
        <taxon>Eukaryota</taxon>
        <taxon>Fungi</taxon>
        <taxon>Dikarya</taxon>
        <taxon>Basidiomycota</taxon>
        <taxon>Agaricomycotina</taxon>
        <taxon>Agaricomycetes</taxon>
        <taxon>Agaricomycetidae</taxon>
        <taxon>Boletales</taxon>
        <taxon>Suillineae</taxon>
        <taxon>Suillaceae</taxon>
        <taxon>Suillus</taxon>
    </lineage>
</organism>
<dbReference type="AlphaFoldDB" id="A0A9P7E9A9"/>
<dbReference type="EMBL" id="JABBWG010000019">
    <property type="protein sequence ID" value="KAG1815044.1"/>
    <property type="molecule type" value="Genomic_DNA"/>
</dbReference>
<dbReference type="GeneID" id="64636763"/>
<gene>
    <name evidence="1" type="ORF">BJ212DRAFT_252753</name>
</gene>
<keyword evidence="2" id="KW-1185">Reference proteome</keyword>
<dbReference type="RefSeq" id="XP_041192181.1">
    <property type="nucleotide sequence ID" value="XM_041342747.1"/>
</dbReference>
<evidence type="ECO:0000313" key="1">
    <source>
        <dbReference type="EMBL" id="KAG1815044.1"/>
    </source>
</evidence>